<evidence type="ECO:0000256" key="1">
    <source>
        <dbReference type="SAM" id="Phobius"/>
    </source>
</evidence>
<feature type="transmembrane region" description="Helical" evidence="1">
    <location>
        <begin position="15"/>
        <end position="36"/>
    </location>
</feature>
<organism evidence="2 3">
    <name type="scientific">Trueperella pecoris</name>
    <dbReference type="NCBI Taxonomy" id="2733571"/>
    <lineage>
        <taxon>Bacteria</taxon>
        <taxon>Bacillati</taxon>
        <taxon>Actinomycetota</taxon>
        <taxon>Actinomycetes</taxon>
        <taxon>Actinomycetales</taxon>
        <taxon>Actinomycetaceae</taxon>
        <taxon>Trueperella</taxon>
    </lineage>
</organism>
<dbReference type="EMBL" id="CP063212">
    <property type="protein sequence ID" value="QOR47338.1"/>
    <property type="molecule type" value="Genomic_DNA"/>
</dbReference>
<keyword evidence="1" id="KW-0472">Membrane</keyword>
<reference evidence="2 3" key="1">
    <citation type="submission" date="2020-10" db="EMBL/GenBank/DDBJ databases">
        <title>Trueperella pecoris sp. nov. isolated from bovine and porcine specimens.</title>
        <authorList>
            <person name="Schoenecker L."/>
            <person name="Schnydrig P."/>
            <person name="Brodard I."/>
            <person name="Thomann A."/>
            <person name="Hemphill A."/>
            <person name="Rodriguez-Campos S."/>
            <person name="Perreten V."/>
            <person name="Jores J."/>
            <person name="Kittl S."/>
        </authorList>
    </citation>
    <scope>NUCLEOTIDE SEQUENCE [LARGE SCALE GENOMIC DNA]</scope>
    <source>
        <strain evidence="2 3">19OD0592</strain>
    </source>
</reference>
<evidence type="ECO:0000313" key="3">
    <source>
        <dbReference type="Proteomes" id="UP000594961"/>
    </source>
</evidence>
<dbReference type="Proteomes" id="UP000594961">
    <property type="component" value="Chromosome"/>
</dbReference>
<evidence type="ECO:0008006" key="4">
    <source>
        <dbReference type="Google" id="ProtNLM"/>
    </source>
</evidence>
<gene>
    <name evidence="2" type="ORF">INS90_08770</name>
</gene>
<keyword evidence="1" id="KW-0812">Transmembrane</keyword>
<protein>
    <recommendedName>
        <fullName evidence="4">ABC-2 family transporter protein</fullName>
    </recommendedName>
</protein>
<sequence length="259" mass="27523">MKLALDELRQSRGKAAIFAGFIALMVGISFAVAYVGRGEAQPTFWDFATGISVVETNLVWSALSVSVDWLGQIIFILGIVIAASNRTYLGAGMTRRHILARSYSYGLLMFGLSLAIIGVLWGLAFAVGHPVAHGVDVASVALIFVKLVEGFLLGYVIVALLLRFRPAMVVAFAGLVALVVMLFGLLTYSQMQTETVSVVYHFSGRMLNSNAAQGLLDRVGATVGAMSALDSAYLTTSVAILIAGALGAWATLTLPMRRS</sequence>
<name>A0A7M1QZG2_9ACTO</name>
<feature type="transmembrane region" description="Helical" evidence="1">
    <location>
        <begin position="139"/>
        <end position="162"/>
    </location>
</feature>
<dbReference type="AlphaFoldDB" id="A0A7M1QZG2"/>
<dbReference type="RefSeq" id="WP_197552431.1">
    <property type="nucleotide sequence ID" value="NZ_CP063212.1"/>
</dbReference>
<feature type="transmembrane region" description="Helical" evidence="1">
    <location>
        <begin position="103"/>
        <end position="127"/>
    </location>
</feature>
<feature type="transmembrane region" description="Helical" evidence="1">
    <location>
        <begin position="169"/>
        <end position="188"/>
    </location>
</feature>
<evidence type="ECO:0000313" key="2">
    <source>
        <dbReference type="EMBL" id="QOR47338.1"/>
    </source>
</evidence>
<feature type="transmembrane region" description="Helical" evidence="1">
    <location>
        <begin position="232"/>
        <end position="254"/>
    </location>
</feature>
<feature type="transmembrane region" description="Helical" evidence="1">
    <location>
        <begin position="69"/>
        <end position="91"/>
    </location>
</feature>
<accession>A0A7M1QZG2</accession>
<keyword evidence="1" id="KW-1133">Transmembrane helix</keyword>
<proteinExistence type="predicted"/>